<name>A0A0A8YCY4_ARUDO</name>
<reference evidence="1" key="2">
    <citation type="journal article" date="2015" name="Data Brief">
        <title>Shoot transcriptome of the giant reed, Arundo donax.</title>
        <authorList>
            <person name="Barrero R.A."/>
            <person name="Guerrero F.D."/>
            <person name="Moolhuijzen P."/>
            <person name="Goolsby J.A."/>
            <person name="Tidwell J."/>
            <person name="Bellgard S.E."/>
            <person name="Bellgard M.I."/>
        </authorList>
    </citation>
    <scope>NUCLEOTIDE SEQUENCE</scope>
    <source>
        <tissue evidence="1">Shoot tissue taken approximately 20 cm above the soil surface</tissue>
    </source>
</reference>
<sequence>MKNRIHNQLKALSLLGRLENKISRKS</sequence>
<dbReference type="AlphaFoldDB" id="A0A0A8YCY4"/>
<reference evidence="1" key="1">
    <citation type="submission" date="2014-09" db="EMBL/GenBank/DDBJ databases">
        <authorList>
            <person name="Magalhaes I.L.F."/>
            <person name="Oliveira U."/>
            <person name="Santos F.R."/>
            <person name="Vidigal T.H.D.A."/>
            <person name="Brescovit A.D."/>
            <person name="Santos A.J."/>
        </authorList>
    </citation>
    <scope>NUCLEOTIDE SEQUENCE</scope>
    <source>
        <tissue evidence="1">Shoot tissue taken approximately 20 cm above the soil surface</tissue>
    </source>
</reference>
<organism evidence="1">
    <name type="scientific">Arundo donax</name>
    <name type="common">Giant reed</name>
    <name type="synonym">Donax arundinaceus</name>
    <dbReference type="NCBI Taxonomy" id="35708"/>
    <lineage>
        <taxon>Eukaryota</taxon>
        <taxon>Viridiplantae</taxon>
        <taxon>Streptophyta</taxon>
        <taxon>Embryophyta</taxon>
        <taxon>Tracheophyta</taxon>
        <taxon>Spermatophyta</taxon>
        <taxon>Magnoliopsida</taxon>
        <taxon>Liliopsida</taxon>
        <taxon>Poales</taxon>
        <taxon>Poaceae</taxon>
        <taxon>PACMAD clade</taxon>
        <taxon>Arundinoideae</taxon>
        <taxon>Arundineae</taxon>
        <taxon>Arundo</taxon>
    </lineage>
</organism>
<proteinExistence type="predicted"/>
<protein>
    <submittedName>
        <fullName evidence="1">Uncharacterized protein</fullName>
    </submittedName>
</protein>
<evidence type="ECO:0000313" key="1">
    <source>
        <dbReference type="EMBL" id="JAD23423.1"/>
    </source>
</evidence>
<dbReference type="EMBL" id="GBRH01274472">
    <property type="protein sequence ID" value="JAD23423.1"/>
    <property type="molecule type" value="Transcribed_RNA"/>
</dbReference>
<accession>A0A0A8YCY4</accession>